<protein>
    <submittedName>
        <fullName evidence="3">Uncharacterized protein</fullName>
    </submittedName>
</protein>
<feature type="compositionally biased region" description="Low complexity" evidence="2">
    <location>
        <begin position="213"/>
        <end position="229"/>
    </location>
</feature>
<reference evidence="3 4" key="1">
    <citation type="submission" date="2020-06" db="EMBL/GenBank/DDBJ databases">
        <title>The yeast mating-type switching endonuclease HO is a domesticated member of an unorthodox homing genetic element family.</title>
        <authorList>
            <person name="Coughlan A.Y."/>
            <person name="Lombardi L."/>
            <person name="Braun-Galleani S."/>
            <person name="Martos A.R."/>
            <person name="Galeote V."/>
            <person name="Bigey F."/>
            <person name="Dequin S."/>
            <person name="Byrne K.P."/>
            <person name="Wolfe K.H."/>
        </authorList>
    </citation>
    <scope>NUCLEOTIDE SEQUENCE [LARGE SCALE GENOMIC DNA]</scope>
    <source>
        <strain evidence="3 4">CBS2947</strain>
    </source>
</reference>
<proteinExistence type="predicted"/>
<evidence type="ECO:0000313" key="4">
    <source>
        <dbReference type="Proteomes" id="UP000510647"/>
    </source>
</evidence>
<gene>
    <name evidence="3" type="ORF">HG537_0A03080</name>
</gene>
<evidence type="ECO:0000313" key="3">
    <source>
        <dbReference type="EMBL" id="QLQ78061.1"/>
    </source>
</evidence>
<feature type="region of interest" description="Disordered" evidence="2">
    <location>
        <begin position="213"/>
        <end position="235"/>
    </location>
</feature>
<evidence type="ECO:0000256" key="2">
    <source>
        <dbReference type="SAM" id="MobiDB-lite"/>
    </source>
</evidence>
<dbReference type="OrthoDB" id="3981131at2759"/>
<dbReference type="EMBL" id="CP059267">
    <property type="protein sequence ID" value="QLQ78061.1"/>
    <property type="molecule type" value="Genomic_DNA"/>
</dbReference>
<evidence type="ECO:0000256" key="1">
    <source>
        <dbReference type="SAM" id="Coils"/>
    </source>
</evidence>
<dbReference type="Proteomes" id="UP000510647">
    <property type="component" value="Chromosome 1"/>
</dbReference>
<feature type="coiled-coil region" evidence="1">
    <location>
        <begin position="170"/>
        <end position="204"/>
    </location>
</feature>
<feature type="region of interest" description="Disordered" evidence="2">
    <location>
        <begin position="289"/>
        <end position="311"/>
    </location>
</feature>
<name>A0A7H9HLK2_9SACH</name>
<accession>A0A7H9HLK2</accession>
<dbReference type="AlphaFoldDB" id="A0A7H9HLK2"/>
<keyword evidence="1" id="KW-0175">Coiled coil</keyword>
<keyword evidence="4" id="KW-1185">Reference proteome</keyword>
<sequence length="311" mass="34808">MPDNITSNDELVAKEVIPVGKSCVQSDDSAFSDKRMSDLDLAIVRAKCVLRKLHAGTVRSPVEERKFSPLMEDLDVREKSVTKYCTPRDSMDSGYEEADTSTKSTEESVMATISSLVGALDESMRQIQQLKLKNMLLKSNSDNLQSSYTVEENLRKQQFERMKYQFLLEKEQLIEKLRAKENKVAKYKSRVMEKNRQINKLTRILNDNATLDTSASETSDSTTRRSVSSIPLSSNSKYKTSDMLKTLGLLASQVLKDEVDEDSGNQTILQVADNTTDSDSLHTPIFDDQLRLPSQVSGGRAAPPSYSVAKD</sequence>
<organism evidence="3 4">
    <name type="scientific">Torulaspora globosa</name>
    <dbReference type="NCBI Taxonomy" id="48254"/>
    <lineage>
        <taxon>Eukaryota</taxon>
        <taxon>Fungi</taxon>
        <taxon>Dikarya</taxon>
        <taxon>Ascomycota</taxon>
        <taxon>Saccharomycotina</taxon>
        <taxon>Saccharomycetes</taxon>
        <taxon>Saccharomycetales</taxon>
        <taxon>Saccharomycetaceae</taxon>
        <taxon>Torulaspora</taxon>
    </lineage>
</organism>